<evidence type="ECO:0000313" key="7">
    <source>
        <dbReference type="EMBL" id="PPK78865.1"/>
    </source>
</evidence>
<evidence type="ECO:0000256" key="5">
    <source>
        <dbReference type="ARBA" id="ARBA00023136"/>
    </source>
</evidence>
<keyword evidence="4 6" id="KW-1133">Transmembrane helix</keyword>
<proteinExistence type="predicted"/>
<dbReference type="EMBL" id="PTJA01000012">
    <property type="protein sequence ID" value="PPK78865.1"/>
    <property type="molecule type" value="Genomic_DNA"/>
</dbReference>
<keyword evidence="8" id="KW-1185">Reference proteome</keyword>
<evidence type="ECO:0000256" key="4">
    <source>
        <dbReference type="ARBA" id="ARBA00022989"/>
    </source>
</evidence>
<dbReference type="PANTHER" id="PTHR34857">
    <property type="entry name" value="SLL0384 PROTEIN"/>
    <property type="match status" value="1"/>
</dbReference>
<dbReference type="Pfam" id="PF02361">
    <property type="entry name" value="CbiQ"/>
    <property type="match status" value="1"/>
</dbReference>
<dbReference type="CDD" id="cd16914">
    <property type="entry name" value="EcfT"/>
    <property type="match status" value="1"/>
</dbReference>
<organism evidence="7 8">
    <name type="scientific">Lacrimispora xylanisolvens</name>
    <dbReference type="NCBI Taxonomy" id="384636"/>
    <lineage>
        <taxon>Bacteria</taxon>
        <taxon>Bacillati</taxon>
        <taxon>Bacillota</taxon>
        <taxon>Clostridia</taxon>
        <taxon>Lachnospirales</taxon>
        <taxon>Lachnospiraceae</taxon>
        <taxon>Lacrimispora</taxon>
    </lineage>
</organism>
<keyword evidence="2" id="KW-1003">Cell membrane</keyword>
<sequence>MLRDITIGQYFPGNSIVHKMDPRAKIIVGLIYIFILFAASNFLSLLSGVAFIIGAIILSGVSLKLLKKSIDPMIPLLGISLIFNIFLTDGNVLWKIGFLKITDRGVWAAIFMCIRLVCLVIGTYIFTYTTSIMQITHGLEQLLNPLNKLNFPVQEIAMTMTIALRFIPTLVEEADKIISAQKARGADMDSGSIIKRVKSRIPILIPLFMASFQRADELTLAMSCRCYDSKNTRTYLEKLKYKKYDLFLFITTGVTGALVIYINTIIPKVFY</sequence>
<dbReference type="InterPro" id="IPR051611">
    <property type="entry name" value="ECF_transporter_component"/>
</dbReference>
<dbReference type="RefSeq" id="WP_104438570.1">
    <property type="nucleotide sequence ID" value="NZ_PTJA01000012.1"/>
</dbReference>
<dbReference type="GO" id="GO:0005886">
    <property type="term" value="C:plasma membrane"/>
    <property type="evidence" value="ECO:0007669"/>
    <property type="project" value="UniProtKB-ARBA"/>
</dbReference>
<dbReference type="AlphaFoldDB" id="A0A2S6HNB5"/>
<comment type="caution">
    <text evidence="7">The sequence shown here is derived from an EMBL/GenBank/DDBJ whole genome shotgun (WGS) entry which is preliminary data.</text>
</comment>
<dbReference type="OrthoDB" id="8075495at2"/>
<keyword evidence="3 6" id="KW-0812">Transmembrane</keyword>
<gene>
    <name evidence="7" type="ORF">BXY41_11224</name>
</gene>
<keyword evidence="5 6" id="KW-0472">Membrane</keyword>
<evidence type="ECO:0000256" key="1">
    <source>
        <dbReference type="ARBA" id="ARBA00004141"/>
    </source>
</evidence>
<dbReference type="InterPro" id="IPR003339">
    <property type="entry name" value="ABC/ECF_trnsptr_transmembrane"/>
</dbReference>
<comment type="subcellular location">
    <subcellularLocation>
        <location evidence="1">Membrane</location>
        <topology evidence="1">Multi-pass membrane protein</topology>
    </subcellularLocation>
</comment>
<accession>A0A2S6HNB5</accession>
<dbReference type="PANTHER" id="PTHR34857:SF2">
    <property type="entry name" value="SLL0384 PROTEIN"/>
    <property type="match status" value="1"/>
</dbReference>
<evidence type="ECO:0000256" key="2">
    <source>
        <dbReference type="ARBA" id="ARBA00022475"/>
    </source>
</evidence>
<evidence type="ECO:0000313" key="8">
    <source>
        <dbReference type="Proteomes" id="UP000237749"/>
    </source>
</evidence>
<reference evidence="7 8" key="1">
    <citation type="submission" date="2018-02" db="EMBL/GenBank/DDBJ databases">
        <title>Genomic Encyclopedia of Archaeal and Bacterial Type Strains, Phase II (KMG-II): from individual species to whole genera.</title>
        <authorList>
            <person name="Goeker M."/>
        </authorList>
    </citation>
    <scope>NUCLEOTIDE SEQUENCE [LARGE SCALE GENOMIC DNA]</scope>
    <source>
        <strain evidence="7 8">DSM 3808</strain>
    </source>
</reference>
<feature type="transmembrane region" description="Helical" evidence="6">
    <location>
        <begin position="26"/>
        <end position="43"/>
    </location>
</feature>
<feature type="transmembrane region" description="Helical" evidence="6">
    <location>
        <begin position="73"/>
        <end position="94"/>
    </location>
</feature>
<evidence type="ECO:0000256" key="6">
    <source>
        <dbReference type="SAM" id="Phobius"/>
    </source>
</evidence>
<protein>
    <submittedName>
        <fullName evidence="7">Energy-coupling factor transport system permease protein</fullName>
    </submittedName>
</protein>
<dbReference type="Proteomes" id="UP000237749">
    <property type="component" value="Unassembled WGS sequence"/>
</dbReference>
<evidence type="ECO:0000256" key="3">
    <source>
        <dbReference type="ARBA" id="ARBA00022692"/>
    </source>
</evidence>
<feature type="transmembrane region" description="Helical" evidence="6">
    <location>
        <begin position="106"/>
        <end position="126"/>
    </location>
</feature>
<feature type="transmembrane region" description="Helical" evidence="6">
    <location>
        <begin position="246"/>
        <end position="266"/>
    </location>
</feature>
<name>A0A2S6HNB5_9FIRM</name>